<keyword evidence="10 12" id="KW-0739">Sodium transport</keyword>
<dbReference type="GO" id="GO:0005886">
    <property type="term" value="C:plasma membrane"/>
    <property type="evidence" value="ECO:0007669"/>
    <property type="project" value="TreeGrafter"/>
</dbReference>
<dbReference type="HOGENOM" id="CLU_024950_1_1_1"/>
<evidence type="ECO:0000256" key="11">
    <source>
        <dbReference type="ARBA" id="ARBA00023303"/>
    </source>
</evidence>
<evidence type="ECO:0000256" key="1">
    <source>
        <dbReference type="ARBA" id="ARBA00004141"/>
    </source>
</evidence>
<dbReference type="EMBL" id="DS231972">
    <property type="protein sequence ID" value="EDS29856.1"/>
    <property type="molecule type" value="Genomic_DNA"/>
</dbReference>
<evidence type="ECO:0000256" key="9">
    <source>
        <dbReference type="ARBA" id="ARBA00023136"/>
    </source>
</evidence>
<sequence length="432" mass="49625">MIRALYVKWENSPGIVSFATKASDVSDIPFPAITICPEVKSQISRFNFTDAYHKHKASKLDKTSLNTFITMWQICDLGTGIDHAIRLYDNHCIRTLRDLAVPKPSLLKQCSWGRQPLNCSQEFHTTVTDQGICYTFNSLALSHLLRVGEVHPDFLIDGGLDNPPRRASTSGKKTSLVVVLQTNQNDLDYLCGSCIQGYKVQLHTPTDYPSLSNYIQVPLDQEVSVEVIPHLALTTDSIRHYNPKRRNCFFQEERKLRFFSVYSQANCELECLSNYTVKLCGCTRFSMPRARLVPVCGVGAMRCYQMAEYSLLRMDIYGDRLTFKDGCQCMPACSTLQYDAEISQADFDWHHMKQFELDRMERIHLSYLIVYFKEPEFIAIKRSELYGDTEFLANCGGLLGLFLGVSLLSFAEILYYCTLKPFVLWWNWRRSR</sequence>
<evidence type="ECO:0000313" key="14">
    <source>
        <dbReference type="EMBL" id="EDS29856.1"/>
    </source>
</evidence>
<dbReference type="GO" id="GO:0015280">
    <property type="term" value="F:ligand-gated sodium channel activity"/>
    <property type="evidence" value="ECO:0007669"/>
    <property type="project" value="TreeGrafter"/>
</dbReference>
<dbReference type="OrthoDB" id="6021021at2759"/>
<keyword evidence="8 12" id="KW-0406">Ion transport</keyword>
<dbReference type="eggNOG" id="KOG4294">
    <property type="taxonomic scope" value="Eukaryota"/>
</dbReference>
<evidence type="ECO:0000256" key="8">
    <source>
        <dbReference type="ARBA" id="ARBA00023065"/>
    </source>
</evidence>
<accession>B0WKI0</accession>
<dbReference type="OMA" id="FFAVRIC"/>
<evidence type="ECO:0000256" key="12">
    <source>
        <dbReference type="RuleBase" id="RU000679"/>
    </source>
</evidence>
<feature type="transmembrane region" description="Helical" evidence="13">
    <location>
        <begin position="391"/>
        <end position="416"/>
    </location>
</feature>
<name>B0WKI0_CULQU</name>
<evidence type="ECO:0000256" key="3">
    <source>
        <dbReference type="ARBA" id="ARBA00022448"/>
    </source>
</evidence>
<keyword evidence="16" id="KW-1185">Reference proteome</keyword>
<evidence type="ECO:0000313" key="15">
    <source>
        <dbReference type="EnsemblMetazoa" id="CPIJ007805-PA"/>
    </source>
</evidence>
<dbReference type="KEGG" id="cqu:CpipJ_CPIJ007805"/>
<dbReference type="EnsemblMetazoa" id="CPIJ007805-RA">
    <property type="protein sequence ID" value="CPIJ007805-PA"/>
    <property type="gene ID" value="CPIJ007805"/>
</dbReference>
<dbReference type="PANTHER" id="PTHR11690">
    <property type="entry name" value="AMILORIDE-SENSITIVE SODIUM CHANNEL-RELATED"/>
    <property type="match status" value="1"/>
</dbReference>
<dbReference type="Pfam" id="PF00858">
    <property type="entry name" value="ASC"/>
    <property type="match status" value="1"/>
</dbReference>
<reference evidence="14" key="1">
    <citation type="submission" date="2007-03" db="EMBL/GenBank/DDBJ databases">
        <title>Annotation of Culex pipiens quinquefasciatus.</title>
        <authorList>
            <consortium name="The Broad Institute Genome Sequencing Platform"/>
            <person name="Atkinson P.W."/>
            <person name="Hemingway J."/>
            <person name="Christensen B.M."/>
            <person name="Higgs S."/>
            <person name="Kodira C."/>
            <person name="Hannick L."/>
            <person name="Megy K."/>
            <person name="O'Leary S."/>
            <person name="Pearson M."/>
            <person name="Haas B.J."/>
            <person name="Mauceli E."/>
            <person name="Wortman J.R."/>
            <person name="Lee N.H."/>
            <person name="Guigo R."/>
            <person name="Stanke M."/>
            <person name="Alvarado L."/>
            <person name="Amedeo P."/>
            <person name="Antoine C.H."/>
            <person name="Arensburger P."/>
            <person name="Bidwell S.L."/>
            <person name="Crawford M."/>
            <person name="Camaro F."/>
            <person name="Devon K."/>
            <person name="Engels R."/>
            <person name="Hammond M."/>
            <person name="Howarth C."/>
            <person name="Koehrsen M."/>
            <person name="Lawson D."/>
            <person name="Montgomery P."/>
            <person name="Nene V."/>
            <person name="Nusbaum C."/>
            <person name="Puiu D."/>
            <person name="Romero-Severson J."/>
            <person name="Severson D.W."/>
            <person name="Shumway M."/>
            <person name="Sisk P."/>
            <person name="Stolte C."/>
            <person name="Zeng Q."/>
            <person name="Eisenstadt E."/>
            <person name="Fraser-Liggett C."/>
            <person name="Strausberg R."/>
            <person name="Galagan J."/>
            <person name="Birren B."/>
            <person name="Collins F.H."/>
        </authorList>
    </citation>
    <scope>NUCLEOTIDE SEQUENCE [LARGE SCALE GENOMIC DNA]</scope>
    <source>
        <strain evidence="14">JHB</strain>
    </source>
</reference>
<dbReference type="InterPro" id="IPR001873">
    <property type="entry name" value="ENaC"/>
</dbReference>
<dbReference type="VEuPathDB" id="VectorBase:CQUJHB016449"/>
<dbReference type="PANTHER" id="PTHR11690:SF288">
    <property type="entry name" value="AMILORIDE-SENSITIVE NA+ CHANNEL-RELATED"/>
    <property type="match status" value="1"/>
</dbReference>
<evidence type="ECO:0000256" key="5">
    <source>
        <dbReference type="ARBA" id="ARBA00022692"/>
    </source>
</evidence>
<keyword evidence="7" id="KW-0915">Sodium</keyword>
<reference evidence="15" key="2">
    <citation type="submission" date="2021-02" db="UniProtKB">
        <authorList>
            <consortium name="EnsemblMetazoa"/>
        </authorList>
    </citation>
    <scope>IDENTIFICATION</scope>
    <source>
        <strain evidence="15">JHB</strain>
    </source>
</reference>
<keyword evidence="11 12" id="KW-0407">Ion channel</keyword>
<dbReference type="AlphaFoldDB" id="B0WKI0"/>
<evidence type="ECO:0000256" key="7">
    <source>
        <dbReference type="ARBA" id="ARBA00023053"/>
    </source>
</evidence>
<evidence type="ECO:0000256" key="6">
    <source>
        <dbReference type="ARBA" id="ARBA00022989"/>
    </source>
</evidence>
<keyword evidence="3 12" id="KW-0813">Transport</keyword>
<evidence type="ECO:0000256" key="4">
    <source>
        <dbReference type="ARBA" id="ARBA00022461"/>
    </source>
</evidence>
<comment type="subcellular location">
    <subcellularLocation>
        <location evidence="1">Membrane</location>
        <topology evidence="1">Multi-pass membrane protein</topology>
    </subcellularLocation>
</comment>
<dbReference type="Gene3D" id="1.10.287.770">
    <property type="entry name" value="YojJ-like"/>
    <property type="match status" value="1"/>
</dbReference>
<dbReference type="Proteomes" id="UP000002320">
    <property type="component" value="Unassembled WGS sequence"/>
</dbReference>
<keyword evidence="4 12" id="KW-0894">Sodium channel</keyword>
<evidence type="ECO:0000313" key="16">
    <source>
        <dbReference type="Proteomes" id="UP000002320"/>
    </source>
</evidence>
<evidence type="ECO:0000256" key="2">
    <source>
        <dbReference type="ARBA" id="ARBA00007193"/>
    </source>
</evidence>
<evidence type="ECO:0000256" key="10">
    <source>
        <dbReference type="ARBA" id="ARBA00023201"/>
    </source>
</evidence>
<dbReference type="VEuPathDB" id="VectorBase:CPIJ007805"/>
<organism>
    <name type="scientific">Culex quinquefasciatus</name>
    <name type="common">Southern house mosquito</name>
    <name type="synonym">Culex pungens</name>
    <dbReference type="NCBI Taxonomy" id="7176"/>
    <lineage>
        <taxon>Eukaryota</taxon>
        <taxon>Metazoa</taxon>
        <taxon>Ecdysozoa</taxon>
        <taxon>Arthropoda</taxon>
        <taxon>Hexapoda</taxon>
        <taxon>Insecta</taxon>
        <taxon>Pterygota</taxon>
        <taxon>Neoptera</taxon>
        <taxon>Endopterygota</taxon>
        <taxon>Diptera</taxon>
        <taxon>Nematocera</taxon>
        <taxon>Culicoidea</taxon>
        <taxon>Culicidae</taxon>
        <taxon>Culicinae</taxon>
        <taxon>Culicini</taxon>
        <taxon>Culex</taxon>
        <taxon>Culex</taxon>
    </lineage>
</organism>
<keyword evidence="6 13" id="KW-1133">Transmembrane helix</keyword>
<comment type="similarity">
    <text evidence="2 12">Belongs to the amiloride-sensitive sodium channel (TC 1.A.6) family.</text>
</comment>
<dbReference type="InParanoid" id="B0WKI0"/>
<evidence type="ECO:0000256" key="13">
    <source>
        <dbReference type="SAM" id="Phobius"/>
    </source>
</evidence>
<keyword evidence="5 12" id="KW-0812">Transmembrane</keyword>
<gene>
    <name evidence="15" type="primary">6039644</name>
    <name evidence="14" type="ORF">CpipJ_CPIJ007805</name>
</gene>
<keyword evidence="9 13" id="KW-0472">Membrane</keyword>
<dbReference type="Gene3D" id="1.10.287.820">
    <property type="entry name" value="Acid-sensing ion channel domain"/>
    <property type="match status" value="1"/>
</dbReference>
<protein>
    <submittedName>
        <fullName evidence="14 15">Pickpocket</fullName>
    </submittedName>
</protein>
<dbReference type="PRINTS" id="PR01078">
    <property type="entry name" value="AMINACHANNEL"/>
</dbReference>
<proteinExistence type="inferred from homology"/>